<accession>A0AA36GHT6</accession>
<dbReference type="Proteomes" id="UP001176961">
    <property type="component" value="Unassembled WGS sequence"/>
</dbReference>
<keyword evidence="6" id="KW-1185">Reference proteome</keyword>
<evidence type="ECO:0000259" key="4">
    <source>
        <dbReference type="PROSITE" id="PS50041"/>
    </source>
</evidence>
<gene>
    <name evidence="5" type="ORF">CYNAS_LOCUS3966</name>
</gene>
<dbReference type="SMART" id="SM00034">
    <property type="entry name" value="CLECT"/>
    <property type="match status" value="2"/>
</dbReference>
<dbReference type="AlphaFoldDB" id="A0AA36GHT6"/>
<protein>
    <recommendedName>
        <fullName evidence="4">C-type lectin domain-containing protein</fullName>
    </recommendedName>
</protein>
<comment type="caution">
    <text evidence="5">The sequence shown here is derived from an EMBL/GenBank/DDBJ whole genome shotgun (WGS) entry which is preliminary data.</text>
</comment>
<keyword evidence="3" id="KW-0732">Signal</keyword>
<dbReference type="InterPro" id="IPR016186">
    <property type="entry name" value="C-type_lectin-like/link_sf"/>
</dbReference>
<dbReference type="InterPro" id="IPR001304">
    <property type="entry name" value="C-type_lectin-like"/>
</dbReference>
<dbReference type="InterPro" id="IPR016187">
    <property type="entry name" value="CTDL_fold"/>
</dbReference>
<dbReference type="InterPro" id="IPR018378">
    <property type="entry name" value="C-type_lectin_CS"/>
</dbReference>
<dbReference type="PANTHER" id="PTHR22991">
    <property type="entry name" value="PROTEIN CBG13490"/>
    <property type="match status" value="1"/>
</dbReference>
<dbReference type="EMBL" id="CATQJL010000001">
    <property type="protein sequence ID" value="CAJ0591983.1"/>
    <property type="molecule type" value="Genomic_DNA"/>
</dbReference>
<feature type="chain" id="PRO_5041382855" description="C-type lectin domain-containing protein" evidence="3">
    <location>
        <begin position="16"/>
        <end position="304"/>
    </location>
</feature>
<dbReference type="PANTHER" id="PTHR22991:SF40">
    <property type="entry name" value="PROTEIN CBG13490"/>
    <property type="match status" value="1"/>
</dbReference>
<name>A0AA36GHT6_CYLNA</name>
<dbReference type="PROSITE" id="PS50041">
    <property type="entry name" value="C_TYPE_LECTIN_2"/>
    <property type="match status" value="2"/>
</dbReference>
<organism evidence="5 6">
    <name type="scientific">Cylicocyclus nassatus</name>
    <name type="common">Nematode worm</name>
    <dbReference type="NCBI Taxonomy" id="53992"/>
    <lineage>
        <taxon>Eukaryota</taxon>
        <taxon>Metazoa</taxon>
        <taxon>Ecdysozoa</taxon>
        <taxon>Nematoda</taxon>
        <taxon>Chromadorea</taxon>
        <taxon>Rhabditida</taxon>
        <taxon>Rhabditina</taxon>
        <taxon>Rhabditomorpha</taxon>
        <taxon>Strongyloidea</taxon>
        <taxon>Strongylidae</taxon>
        <taxon>Cylicocyclus</taxon>
    </lineage>
</organism>
<dbReference type="PROSITE" id="PS00615">
    <property type="entry name" value="C_TYPE_LECTIN_1"/>
    <property type="match status" value="2"/>
</dbReference>
<feature type="domain" description="C-type lectin" evidence="4">
    <location>
        <begin position="51"/>
        <end position="159"/>
    </location>
</feature>
<sequence length="304" mass="34474">MRNFILPLFVIVVCQEYPYVPQTGEGTLDSSNTENDNESLAPCPSDYTDGDDGQCYKLYAKNSNYADALDQCQQDGSNLVSIYDNEKNNFIVQMAKNAELIVWIGLKCTPHLYCVWEDDQQNSLRYTNFFQGNPNSIGECVLMMIGGAADGKWVSANCEYMRIGFICQVARKKLCGDYTEYKEGRKCYKYISRNLTLEEAEQHCQLDCGHLASVHNIEENSFVYHMLKDKAHYAYLGLTVANDEFLWMDNTTFDYHNFGVNNTALGQCVAMCLKKEIVDAAEWISAPCDHGLPFVCQRGLQETP</sequence>
<dbReference type="InterPro" id="IPR050976">
    <property type="entry name" value="Snaclec"/>
</dbReference>
<evidence type="ECO:0000256" key="2">
    <source>
        <dbReference type="SAM" id="MobiDB-lite"/>
    </source>
</evidence>
<keyword evidence="1" id="KW-1015">Disulfide bond</keyword>
<dbReference type="SUPFAM" id="SSF56436">
    <property type="entry name" value="C-type lectin-like"/>
    <property type="match status" value="2"/>
</dbReference>
<feature type="compositionally biased region" description="Polar residues" evidence="2">
    <location>
        <begin position="25"/>
        <end position="34"/>
    </location>
</feature>
<evidence type="ECO:0000256" key="3">
    <source>
        <dbReference type="SAM" id="SignalP"/>
    </source>
</evidence>
<feature type="signal peptide" evidence="3">
    <location>
        <begin position="1"/>
        <end position="15"/>
    </location>
</feature>
<dbReference type="Gene3D" id="3.10.100.10">
    <property type="entry name" value="Mannose-Binding Protein A, subunit A"/>
    <property type="match status" value="2"/>
</dbReference>
<feature type="domain" description="C-type lectin" evidence="4">
    <location>
        <begin position="183"/>
        <end position="297"/>
    </location>
</feature>
<feature type="region of interest" description="Disordered" evidence="2">
    <location>
        <begin position="25"/>
        <end position="46"/>
    </location>
</feature>
<evidence type="ECO:0000313" key="6">
    <source>
        <dbReference type="Proteomes" id="UP001176961"/>
    </source>
</evidence>
<dbReference type="Pfam" id="PF00059">
    <property type="entry name" value="Lectin_C"/>
    <property type="match status" value="2"/>
</dbReference>
<proteinExistence type="predicted"/>
<dbReference type="CDD" id="cd00037">
    <property type="entry name" value="CLECT"/>
    <property type="match status" value="2"/>
</dbReference>
<evidence type="ECO:0000313" key="5">
    <source>
        <dbReference type="EMBL" id="CAJ0591983.1"/>
    </source>
</evidence>
<evidence type="ECO:0000256" key="1">
    <source>
        <dbReference type="ARBA" id="ARBA00023157"/>
    </source>
</evidence>
<reference evidence="5" key="1">
    <citation type="submission" date="2023-07" db="EMBL/GenBank/DDBJ databases">
        <authorList>
            <consortium name="CYATHOMIX"/>
        </authorList>
    </citation>
    <scope>NUCLEOTIDE SEQUENCE</scope>
    <source>
        <strain evidence="5">N/A</strain>
    </source>
</reference>